<dbReference type="GeneID" id="81376513"/>
<dbReference type="GO" id="GO:0008198">
    <property type="term" value="F:ferrous iron binding"/>
    <property type="evidence" value="ECO:0007669"/>
    <property type="project" value="TreeGrafter"/>
</dbReference>
<accession>A0A9W9SCS8</accession>
<name>A0A9W9SCS8_9EURO</name>
<dbReference type="InterPro" id="IPR027450">
    <property type="entry name" value="AlkB-like"/>
</dbReference>
<feature type="binding site" evidence="1">
    <location>
        <position position="229"/>
    </location>
    <ligand>
        <name>2-oxoglutarate</name>
        <dbReference type="ChEBI" id="CHEBI:16810"/>
    </ligand>
</feature>
<dbReference type="OrthoDB" id="545910at2759"/>
<evidence type="ECO:0000256" key="2">
    <source>
        <dbReference type="SAM" id="MobiDB-lite"/>
    </source>
</evidence>
<protein>
    <submittedName>
        <fullName evidence="4">Oxoglutarate/iron-dependent dioxygenase</fullName>
    </submittedName>
</protein>
<feature type="binding site" evidence="1">
    <location>
        <position position="219"/>
    </location>
    <ligand>
        <name>2-oxoglutarate</name>
        <dbReference type="ChEBI" id="CHEBI:16810"/>
    </ligand>
</feature>
<feature type="binding site" evidence="1">
    <location>
        <position position="217"/>
    </location>
    <ligand>
        <name>2-oxoglutarate</name>
        <dbReference type="ChEBI" id="CHEBI:16810"/>
    </ligand>
</feature>
<dbReference type="PANTHER" id="PTHR31573:SF1">
    <property type="entry name" value="DNA OXIDATIVE DEMETHYLASE ALKBH2"/>
    <property type="match status" value="1"/>
</dbReference>
<evidence type="ECO:0000313" key="5">
    <source>
        <dbReference type="Proteomes" id="UP001147747"/>
    </source>
</evidence>
<evidence type="ECO:0000256" key="1">
    <source>
        <dbReference type="PIRSR" id="PIRSR632852-1"/>
    </source>
</evidence>
<dbReference type="InterPro" id="IPR005123">
    <property type="entry name" value="Oxoglu/Fe-dep_dioxygenase_dom"/>
</dbReference>
<sequence length="371" mass="41189">MSKRTLDAFFKPPPKRTKPDTTTTTTTTNEENTPSQSQSPDNHSTYPHPIAQLPTHLEKALSECTEPASHREGKIMNNQPDLDCVYYQPFIPRRIANELFRVLRAELPFYRVVYFAKRGGVDVQIKTPRFTTVFGVDEGCFFADADTTSNLNINSDSNSKYKTSHLTLRKAPTTTTNTSSTVPKYTYPPRPIPSLLQSLKKAVEYTTKETYNFVLVNYYATGEDSIAFHSDDERFLGFEPAIASLSLGGEREFLLKHKPVPSETAATGSADRGGASAAVGTTIKLPLSSGDMILMRGRTQANWLHSIPKRKGRGVAGVGGRINITFRRAVVPAGTENYYHYNVGTGGVWGWDEVRREMVERGAGSENRKPL</sequence>
<dbReference type="GO" id="GO:0051747">
    <property type="term" value="F:cytosine C-5 DNA demethylase activity"/>
    <property type="evidence" value="ECO:0007669"/>
    <property type="project" value="TreeGrafter"/>
</dbReference>
<comment type="caution">
    <text evidence="4">The sequence shown here is derived from an EMBL/GenBank/DDBJ whole genome shotgun (WGS) entry which is preliminary data.</text>
</comment>
<evidence type="ECO:0000259" key="3">
    <source>
        <dbReference type="PROSITE" id="PS51471"/>
    </source>
</evidence>
<dbReference type="PANTHER" id="PTHR31573">
    <property type="entry name" value="ALPHA-KETOGLUTARATE-DEPENDENT DIOXYGENASE ALKB HOMOLOG 2"/>
    <property type="match status" value="1"/>
</dbReference>
<feature type="binding site" evidence="1">
    <location>
        <position position="305"/>
    </location>
    <ligand>
        <name>2-oxoglutarate</name>
        <dbReference type="ChEBI" id="CHEBI:16810"/>
    </ligand>
</feature>
<feature type="region of interest" description="Disordered" evidence="2">
    <location>
        <begin position="1"/>
        <end position="49"/>
    </location>
</feature>
<dbReference type="AlphaFoldDB" id="A0A9W9SCS8"/>
<dbReference type="EMBL" id="JAPZBU010000012">
    <property type="protein sequence ID" value="KAJ5376010.1"/>
    <property type="molecule type" value="Genomic_DNA"/>
</dbReference>
<dbReference type="RefSeq" id="XP_056481040.1">
    <property type="nucleotide sequence ID" value="XM_056637533.1"/>
</dbReference>
<feature type="domain" description="Fe2OG dioxygenase" evidence="3">
    <location>
        <begin position="210"/>
        <end position="330"/>
    </location>
</feature>
<dbReference type="Pfam" id="PF13532">
    <property type="entry name" value="2OG-FeII_Oxy_2"/>
    <property type="match status" value="1"/>
</dbReference>
<dbReference type="GO" id="GO:0006307">
    <property type="term" value="P:DNA alkylation repair"/>
    <property type="evidence" value="ECO:0007669"/>
    <property type="project" value="TreeGrafter"/>
</dbReference>
<dbReference type="PROSITE" id="PS51471">
    <property type="entry name" value="FE2OG_OXY"/>
    <property type="match status" value="1"/>
</dbReference>
<dbReference type="InterPro" id="IPR037151">
    <property type="entry name" value="AlkB-like_sf"/>
</dbReference>
<evidence type="ECO:0000313" key="4">
    <source>
        <dbReference type="EMBL" id="KAJ5376010.1"/>
    </source>
</evidence>
<dbReference type="SUPFAM" id="SSF51197">
    <property type="entry name" value="Clavaminate synthase-like"/>
    <property type="match status" value="1"/>
</dbReference>
<organism evidence="4 5">
    <name type="scientific">Penicillium cosmopolitanum</name>
    <dbReference type="NCBI Taxonomy" id="1131564"/>
    <lineage>
        <taxon>Eukaryota</taxon>
        <taxon>Fungi</taxon>
        <taxon>Dikarya</taxon>
        <taxon>Ascomycota</taxon>
        <taxon>Pezizomycotina</taxon>
        <taxon>Eurotiomycetes</taxon>
        <taxon>Eurotiomycetidae</taxon>
        <taxon>Eurotiales</taxon>
        <taxon>Aspergillaceae</taxon>
        <taxon>Penicillium</taxon>
    </lineage>
</organism>
<gene>
    <name evidence="4" type="ORF">N7509_012896</name>
</gene>
<dbReference type="Gene3D" id="2.60.120.590">
    <property type="entry name" value="Alpha-ketoglutarate-dependent dioxygenase AlkB-like"/>
    <property type="match status" value="1"/>
</dbReference>
<reference evidence="4" key="1">
    <citation type="submission" date="2022-12" db="EMBL/GenBank/DDBJ databases">
        <authorList>
            <person name="Petersen C."/>
        </authorList>
    </citation>
    <scope>NUCLEOTIDE SEQUENCE</scope>
    <source>
        <strain evidence="4">IBT 29677</strain>
    </source>
</reference>
<keyword evidence="4" id="KW-0223">Dioxygenase</keyword>
<dbReference type="Proteomes" id="UP001147747">
    <property type="component" value="Unassembled WGS sequence"/>
</dbReference>
<feature type="compositionally biased region" description="Polar residues" evidence="2">
    <location>
        <begin position="34"/>
        <end position="45"/>
    </location>
</feature>
<keyword evidence="5" id="KW-1185">Reference proteome</keyword>
<keyword evidence="4" id="KW-0560">Oxidoreductase</keyword>
<dbReference type="GO" id="GO:0035516">
    <property type="term" value="F:broad specificity oxidative DNA demethylase activity"/>
    <property type="evidence" value="ECO:0007669"/>
    <property type="project" value="TreeGrafter"/>
</dbReference>
<dbReference type="InterPro" id="IPR032852">
    <property type="entry name" value="ALKBH2"/>
</dbReference>
<feature type="compositionally biased region" description="Low complexity" evidence="2">
    <location>
        <begin position="21"/>
        <end position="33"/>
    </location>
</feature>
<reference evidence="4" key="2">
    <citation type="journal article" date="2023" name="IMA Fungus">
        <title>Comparative genomic study of the Penicillium genus elucidates a diverse pangenome and 15 lateral gene transfer events.</title>
        <authorList>
            <person name="Petersen C."/>
            <person name="Sorensen T."/>
            <person name="Nielsen M.R."/>
            <person name="Sondergaard T.E."/>
            <person name="Sorensen J.L."/>
            <person name="Fitzpatrick D.A."/>
            <person name="Frisvad J.C."/>
            <person name="Nielsen K.L."/>
        </authorList>
    </citation>
    <scope>NUCLEOTIDE SEQUENCE</scope>
    <source>
        <strain evidence="4">IBT 29677</strain>
    </source>
</reference>
<feature type="binding site" evidence="1">
    <location>
        <position position="327"/>
    </location>
    <ligand>
        <name>2-oxoglutarate</name>
        <dbReference type="ChEBI" id="CHEBI:16810"/>
    </ligand>
</feature>
<proteinExistence type="predicted"/>
<feature type="binding site" evidence="1">
    <location>
        <position position="325"/>
    </location>
    <ligand>
        <name>2-oxoglutarate</name>
        <dbReference type="ChEBI" id="CHEBI:16810"/>
    </ligand>
</feature>
<feature type="binding site" evidence="1">
    <location>
        <position position="232"/>
    </location>
    <ligand>
        <name>substrate</name>
    </ligand>
</feature>
<feature type="binding site" evidence="1">
    <location>
        <position position="321"/>
    </location>
    <ligand>
        <name>2-oxoglutarate</name>
        <dbReference type="ChEBI" id="CHEBI:16810"/>
    </ligand>
</feature>